<dbReference type="InterPro" id="IPR001387">
    <property type="entry name" value="Cro/C1-type_HTH"/>
</dbReference>
<dbReference type="AlphaFoldDB" id="A0A7K0J5S6"/>
<organism evidence="1 2">
    <name type="scientific">Cutibacterium porci</name>
    <dbReference type="NCBI Taxonomy" id="2605781"/>
    <lineage>
        <taxon>Bacteria</taxon>
        <taxon>Bacillati</taxon>
        <taxon>Actinomycetota</taxon>
        <taxon>Actinomycetes</taxon>
        <taxon>Propionibacteriales</taxon>
        <taxon>Propionibacteriaceae</taxon>
        <taxon>Cutibacterium</taxon>
    </lineage>
</organism>
<evidence type="ECO:0000313" key="2">
    <source>
        <dbReference type="Proteomes" id="UP000466104"/>
    </source>
</evidence>
<proteinExistence type="predicted"/>
<comment type="caution">
    <text evidence="1">The sequence shown here is derived from an EMBL/GenBank/DDBJ whole genome shotgun (WGS) entry which is preliminary data.</text>
</comment>
<dbReference type="RefSeq" id="WP_154562376.1">
    <property type="nucleotide sequence ID" value="NZ_VUMG01000002.1"/>
</dbReference>
<dbReference type="EMBL" id="VUMG01000002">
    <property type="protein sequence ID" value="MSS45277.1"/>
    <property type="molecule type" value="Genomic_DNA"/>
</dbReference>
<dbReference type="CDD" id="cd00093">
    <property type="entry name" value="HTH_XRE"/>
    <property type="match status" value="1"/>
</dbReference>
<dbReference type="Gene3D" id="1.10.260.40">
    <property type="entry name" value="lambda repressor-like DNA-binding domains"/>
    <property type="match status" value="1"/>
</dbReference>
<dbReference type="InterPro" id="IPR010982">
    <property type="entry name" value="Lambda_DNA-bd_dom_sf"/>
</dbReference>
<dbReference type="Proteomes" id="UP000466104">
    <property type="component" value="Unassembled WGS sequence"/>
</dbReference>
<keyword evidence="2" id="KW-1185">Reference proteome</keyword>
<gene>
    <name evidence="1" type="ORF">FYJ43_04295</name>
</gene>
<sequence length="130" mass="14212">MNSATARTIRETCGLTYRDIADALDVNIRTVQRWEGVAYGADIPDDAAAYYVGCLTWLTRTVSDAVGYALAMADTYGEPETVDLSRYVTQDSAERDGFPYPIGLHAAAQGHILEHLAEQGMTCNVTYTQP</sequence>
<accession>A0A7K0J5S6</accession>
<dbReference type="GO" id="GO:0003677">
    <property type="term" value="F:DNA binding"/>
    <property type="evidence" value="ECO:0007669"/>
    <property type="project" value="InterPro"/>
</dbReference>
<protein>
    <submittedName>
        <fullName evidence="1">Helix-turn-helix domain-containing protein</fullName>
    </submittedName>
</protein>
<reference evidence="1 2" key="1">
    <citation type="submission" date="2019-08" db="EMBL/GenBank/DDBJ databases">
        <title>In-depth cultivation of the pig gut microbiome towards novel bacterial diversity and tailored functional studies.</title>
        <authorList>
            <person name="Wylensek D."/>
            <person name="Hitch T.C.A."/>
            <person name="Clavel T."/>
        </authorList>
    </citation>
    <scope>NUCLEOTIDE SEQUENCE [LARGE SCALE GENOMIC DNA]</scope>
    <source>
        <strain evidence="1 2">WCA-380-WT-3A</strain>
    </source>
</reference>
<evidence type="ECO:0000313" key="1">
    <source>
        <dbReference type="EMBL" id="MSS45277.1"/>
    </source>
</evidence>
<name>A0A7K0J5S6_9ACTN</name>